<feature type="signal peptide" evidence="1">
    <location>
        <begin position="1"/>
        <end position="24"/>
    </location>
</feature>
<keyword evidence="3" id="KW-1185">Reference proteome</keyword>
<dbReference type="EMBL" id="OOIN01000014">
    <property type="protein sequence ID" value="SPO26415.1"/>
    <property type="molecule type" value="Genomic_DNA"/>
</dbReference>
<name>A0A5C3E8M3_9BASI</name>
<organism evidence="2 3">
    <name type="scientific">Ustilago trichophora</name>
    <dbReference type="NCBI Taxonomy" id="86804"/>
    <lineage>
        <taxon>Eukaryota</taxon>
        <taxon>Fungi</taxon>
        <taxon>Dikarya</taxon>
        <taxon>Basidiomycota</taxon>
        <taxon>Ustilaginomycotina</taxon>
        <taxon>Ustilaginomycetes</taxon>
        <taxon>Ustilaginales</taxon>
        <taxon>Ustilaginaceae</taxon>
        <taxon>Ustilago</taxon>
    </lineage>
</organism>
<dbReference type="OrthoDB" id="2551558at2759"/>
<gene>
    <name evidence="2" type="ORF">UTRI_04004</name>
</gene>
<proteinExistence type="predicted"/>
<accession>A0A5C3E8M3</accession>
<sequence>MARPKLTQSFVCMITLMMYLTSQATCMSVEKPGAGHKVKRDEQQIQPGYLPYQTKNSLGQPVDNAYQYCSLTPLTIDNAEYEKRCGSKSDSKWPCFTHYDSYLGYVNVQPWFEPLNMSEEIIVKDERGVDFTMRNASIAFEITYQNDGTVKFKYSNYDPETGCYDVDLTGSDRNPKDYRIWASDDEGKDRDIDTLHSTRTGKRFCTKWGHIWTGRKPEW</sequence>
<feature type="chain" id="PRO_5022866254" evidence="1">
    <location>
        <begin position="25"/>
        <end position="219"/>
    </location>
</feature>
<keyword evidence="1" id="KW-0732">Signal</keyword>
<protein>
    <submittedName>
        <fullName evidence="2">Related to Mig1 protein</fullName>
    </submittedName>
</protein>
<dbReference type="Proteomes" id="UP000324022">
    <property type="component" value="Unassembled WGS sequence"/>
</dbReference>
<evidence type="ECO:0000313" key="2">
    <source>
        <dbReference type="EMBL" id="SPO26415.1"/>
    </source>
</evidence>
<reference evidence="2 3" key="1">
    <citation type="submission" date="2018-03" db="EMBL/GenBank/DDBJ databases">
        <authorList>
            <person name="Guldener U."/>
        </authorList>
    </citation>
    <scope>NUCLEOTIDE SEQUENCE [LARGE SCALE GENOMIC DNA]</scope>
    <source>
        <strain evidence="2 3">NBRC100155</strain>
    </source>
</reference>
<evidence type="ECO:0000256" key="1">
    <source>
        <dbReference type="SAM" id="SignalP"/>
    </source>
</evidence>
<dbReference type="AlphaFoldDB" id="A0A5C3E8M3"/>
<evidence type="ECO:0000313" key="3">
    <source>
        <dbReference type="Proteomes" id="UP000324022"/>
    </source>
</evidence>